<dbReference type="Proteomes" id="UP000051861">
    <property type="component" value="Unassembled WGS sequence"/>
</dbReference>
<dbReference type="InterPro" id="IPR019204">
    <property type="entry name" value="DUF2070_membrane"/>
</dbReference>
<name>A0A0S7XQ58_UNCSA</name>
<feature type="transmembrane region" description="Helical" evidence="1">
    <location>
        <begin position="130"/>
        <end position="148"/>
    </location>
</feature>
<feature type="domain" description="DUF2070" evidence="2">
    <location>
        <begin position="21"/>
        <end position="597"/>
    </location>
</feature>
<feature type="transmembrane region" description="Helical" evidence="1">
    <location>
        <begin position="185"/>
        <end position="205"/>
    </location>
</feature>
<evidence type="ECO:0000313" key="3">
    <source>
        <dbReference type="EMBL" id="KPJ64568.1"/>
    </source>
</evidence>
<reference evidence="3 4" key="1">
    <citation type="journal article" date="2015" name="Microbiome">
        <title>Genomic resolution of linkages in carbon, nitrogen, and sulfur cycling among widespread estuary sediment bacteria.</title>
        <authorList>
            <person name="Baker B.J."/>
            <person name="Lazar C.S."/>
            <person name="Teske A.P."/>
            <person name="Dick G.J."/>
        </authorList>
    </citation>
    <scope>NUCLEOTIDE SEQUENCE [LARGE SCALE GENOMIC DNA]</scope>
    <source>
        <strain evidence="3">DG_54_3</strain>
    </source>
</reference>
<keyword evidence="1" id="KW-1133">Transmembrane helix</keyword>
<comment type="caution">
    <text evidence="3">The sequence shown here is derived from an EMBL/GenBank/DDBJ whole genome shotgun (WGS) entry which is preliminary data.</text>
</comment>
<accession>A0A0S7XQ58</accession>
<feature type="transmembrane region" description="Helical" evidence="1">
    <location>
        <begin position="96"/>
        <end position="118"/>
    </location>
</feature>
<evidence type="ECO:0000256" key="1">
    <source>
        <dbReference type="SAM" id="Phobius"/>
    </source>
</evidence>
<dbReference type="Pfam" id="PF09843">
    <property type="entry name" value="DUF2070"/>
    <property type="match status" value="1"/>
</dbReference>
<evidence type="ECO:0000313" key="4">
    <source>
        <dbReference type="Proteomes" id="UP000051861"/>
    </source>
</evidence>
<evidence type="ECO:0000259" key="2">
    <source>
        <dbReference type="Pfam" id="PF09843"/>
    </source>
</evidence>
<keyword evidence="1" id="KW-0472">Membrane</keyword>
<proteinExistence type="predicted"/>
<feature type="transmembrane region" description="Helical" evidence="1">
    <location>
        <begin position="582"/>
        <end position="605"/>
    </location>
</feature>
<dbReference type="EMBL" id="LIZX01000175">
    <property type="protein sequence ID" value="KPJ64568.1"/>
    <property type="molecule type" value="Genomic_DNA"/>
</dbReference>
<feature type="transmembrane region" description="Helical" evidence="1">
    <location>
        <begin position="160"/>
        <end position="179"/>
    </location>
</feature>
<protein>
    <recommendedName>
        <fullName evidence="2">DUF2070 domain-containing protein</fullName>
    </recommendedName>
</protein>
<gene>
    <name evidence="3" type="ORF">AMJ44_12590</name>
</gene>
<dbReference type="AlphaFoldDB" id="A0A0S7XQ58"/>
<sequence length="606" mass="66856">MPIKNEKTVLDAQKSAEQTASVMEHLFRAPKPMYLVFPILFVSLIFGMLISFDKNDFYKTFFVNGILILALPTYISGFISVPLAESLGGKLYLRRAMLMSFLCLLIISGLLVFFRVIMHFFDDQIKTVEMMIFGYCAIIWLRHLTLVSTSNSSNVRSLPASLTQPVLGFIMVAIFLSPFGAREVAMTVIFLIIFLFSVLILTTMVTSPMKKAFGVNGLTMLRYSLDHITEGGEEGAREVEEFFKSFSEKMDVHIGLVAFKKGEKIKNIMVVPSVHPGPFGLLGGSNLPQKLSESLSDICKKVLVPHGSATHDLNLSSMEEKEKIASNVKELVSKIEYSNEASKFIRLSDHMDICAQYFGNGILLVHTSSPNPTDDVDYSTGSAVREKSTQATGKNVLFIDAHNCAKKGVGCIYFGSSKAYEMIDLTERASKMVVKNLKEGIKVGYSQKTGYETEKGIGKSGIQVMVIQVNGQRSAYILFDGNNMVMGLREEIRNAIINLVDDAEVLTTDNHIVNATIGGFNPVGSRMDKKELARDVKMLVKKALDDLEDVEVGMVTGFAKNISVFGHENVARLSSTLNSTMSVLKITTFVSLLFATVASALLFILI</sequence>
<feature type="transmembrane region" description="Helical" evidence="1">
    <location>
        <begin position="33"/>
        <end position="50"/>
    </location>
</feature>
<organism evidence="3 4">
    <name type="scientific">candidate division WOR-1 bacterium DG_54_3</name>
    <dbReference type="NCBI Taxonomy" id="1703775"/>
    <lineage>
        <taxon>Bacteria</taxon>
        <taxon>Bacillati</taxon>
        <taxon>Saganbacteria</taxon>
    </lineage>
</organism>
<keyword evidence="1" id="KW-0812">Transmembrane</keyword>
<feature type="transmembrane region" description="Helical" evidence="1">
    <location>
        <begin position="62"/>
        <end position="84"/>
    </location>
</feature>